<gene>
    <name evidence="1" type="ORF">I8J30_11670</name>
</gene>
<accession>A0ABS5CBP2</accession>
<proteinExistence type="predicted"/>
<evidence type="ECO:0008006" key="3">
    <source>
        <dbReference type="Google" id="ProtNLM"/>
    </source>
</evidence>
<comment type="caution">
    <text evidence="1">The sequence shown here is derived from an EMBL/GenBank/DDBJ whole genome shotgun (WGS) entry which is preliminary data.</text>
</comment>
<protein>
    <recommendedName>
        <fullName evidence="3">Mannosyl-glycoprotein endo-beta-N-acetylglucosamidase-like domain-containing protein</fullName>
    </recommendedName>
</protein>
<dbReference type="Proteomes" id="UP000673394">
    <property type="component" value="Unassembled WGS sequence"/>
</dbReference>
<keyword evidence="2" id="KW-1185">Reference proteome</keyword>
<organism evidence="1 2">
    <name type="scientific">Paenibacillus lignilyticus</name>
    <dbReference type="NCBI Taxonomy" id="1172615"/>
    <lineage>
        <taxon>Bacteria</taxon>
        <taxon>Bacillati</taxon>
        <taxon>Bacillota</taxon>
        <taxon>Bacilli</taxon>
        <taxon>Bacillales</taxon>
        <taxon>Paenibacillaceae</taxon>
        <taxon>Paenibacillus</taxon>
    </lineage>
</organism>
<dbReference type="RefSeq" id="WP_210658384.1">
    <property type="nucleotide sequence ID" value="NZ_JAGKSP010000003.1"/>
</dbReference>
<evidence type="ECO:0000313" key="2">
    <source>
        <dbReference type="Proteomes" id="UP000673394"/>
    </source>
</evidence>
<reference evidence="1 2" key="1">
    <citation type="submission" date="2021-04" db="EMBL/GenBank/DDBJ databases">
        <title>Paenibacillus sp. DLE-14 whole genome sequence.</title>
        <authorList>
            <person name="Ham Y.J."/>
        </authorList>
    </citation>
    <scope>NUCLEOTIDE SEQUENCE [LARGE SCALE GENOMIC DNA]</scope>
    <source>
        <strain evidence="1 2">DLE-14</strain>
    </source>
</reference>
<dbReference type="EMBL" id="JAGKSP010000003">
    <property type="protein sequence ID" value="MBP3963363.1"/>
    <property type="molecule type" value="Genomic_DNA"/>
</dbReference>
<evidence type="ECO:0000313" key="1">
    <source>
        <dbReference type="EMBL" id="MBP3963363.1"/>
    </source>
</evidence>
<sequence length="380" mass="43018">MRTAAAGVLTPTDIHKIRHYVQHKYGDLPSDRRAEIVADAMQRIVLRQLPAFPHEQKLSVSTELMRSIAVRKQVPVDEKHIFEACLRLDYRDPQLFHALHEWVEQRLGVTIEHEAFKGIIEEGVHIANSPHLQVEAWDAVVGTVAGYYRAPERMAEVIALPGSRDGGLGNKTKPSTYLFLTLALSASTLFYGWWTLHPPTTRAELPQTGHPVDITPPVPQSPTIAIEQKYKNELPSELRYVEVNKERLVQYLARKSSLLAEEPYLSTIVNAAKEHDIHPLLLFAITGQEQAFVPKTHKDAKKIANNPFNVFHSWKEFNTTISESAKIASNTIVHKSQGRPDDVDALTWINTKYAEDVNWSKGVRAILDAMKRQIMLVNER</sequence>
<name>A0ABS5CBP2_9BACL</name>